<comment type="caution">
    <text evidence="2">The sequence shown here is derived from an EMBL/GenBank/DDBJ whole genome shotgun (WGS) entry which is preliminary data.</text>
</comment>
<protein>
    <submittedName>
        <fullName evidence="2">tRNA threonylcarbamoyladenosine biosynthesis protein TsaB</fullName>
    </submittedName>
</protein>
<dbReference type="AlphaFoldDB" id="A0A2T0WCW7"/>
<dbReference type="InterPro" id="IPR022496">
    <property type="entry name" value="T6A_TsaB"/>
</dbReference>
<feature type="domain" description="Gcp-like" evidence="1">
    <location>
        <begin position="35"/>
        <end position="132"/>
    </location>
</feature>
<dbReference type="OrthoDB" id="9784166at2"/>
<reference evidence="2 3" key="1">
    <citation type="submission" date="2018-03" db="EMBL/GenBank/DDBJ databases">
        <title>Genomic Encyclopedia of Archaeal and Bacterial Type Strains, Phase II (KMG-II): from individual species to whole genera.</title>
        <authorList>
            <person name="Goeker M."/>
        </authorList>
    </citation>
    <scope>NUCLEOTIDE SEQUENCE [LARGE SCALE GENOMIC DNA]</scope>
    <source>
        <strain evidence="2 3">DSM 27929</strain>
    </source>
</reference>
<dbReference type="SUPFAM" id="SSF53067">
    <property type="entry name" value="Actin-like ATPase domain"/>
    <property type="match status" value="2"/>
</dbReference>
<dbReference type="CDD" id="cd24032">
    <property type="entry name" value="ASKHA_NBD_TsaB"/>
    <property type="match status" value="1"/>
</dbReference>
<dbReference type="InterPro" id="IPR000905">
    <property type="entry name" value="Gcp-like_dom"/>
</dbReference>
<proteinExistence type="predicted"/>
<dbReference type="InterPro" id="IPR043129">
    <property type="entry name" value="ATPase_NBD"/>
</dbReference>
<dbReference type="EMBL" id="PVTR01000021">
    <property type="protein sequence ID" value="PRY84374.1"/>
    <property type="molecule type" value="Genomic_DNA"/>
</dbReference>
<dbReference type="Proteomes" id="UP000238157">
    <property type="component" value="Unassembled WGS sequence"/>
</dbReference>
<dbReference type="RefSeq" id="WP_106135558.1">
    <property type="nucleotide sequence ID" value="NZ_PVTR01000021.1"/>
</dbReference>
<organism evidence="2 3">
    <name type="scientific">Mongoliibacter ruber</name>
    <dbReference type="NCBI Taxonomy" id="1750599"/>
    <lineage>
        <taxon>Bacteria</taxon>
        <taxon>Pseudomonadati</taxon>
        <taxon>Bacteroidota</taxon>
        <taxon>Cytophagia</taxon>
        <taxon>Cytophagales</taxon>
        <taxon>Cyclobacteriaceae</taxon>
        <taxon>Mongoliibacter</taxon>
    </lineage>
</organism>
<evidence type="ECO:0000259" key="1">
    <source>
        <dbReference type="Pfam" id="PF00814"/>
    </source>
</evidence>
<dbReference type="Gene3D" id="3.30.420.40">
    <property type="match status" value="2"/>
</dbReference>
<name>A0A2T0WCW7_9BACT</name>
<dbReference type="PANTHER" id="PTHR11735:SF11">
    <property type="entry name" value="TRNA THREONYLCARBAMOYLADENOSINE BIOSYNTHESIS PROTEIN TSAB"/>
    <property type="match status" value="1"/>
</dbReference>
<dbReference type="PANTHER" id="PTHR11735">
    <property type="entry name" value="TRNA N6-ADENOSINE THREONYLCARBAMOYLTRANSFERASE"/>
    <property type="match status" value="1"/>
</dbReference>
<dbReference type="Pfam" id="PF00814">
    <property type="entry name" value="TsaD"/>
    <property type="match status" value="1"/>
</dbReference>
<keyword evidence="3" id="KW-1185">Reference proteome</keyword>
<dbReference type="GO" id="GO:0002949">
    <property type="term" value="P:tRNA threonylcarbamoyladenosine modification"/>
    <property type="evidence" value="ECO:0007669"/>
    <property type="project" value="InterPro"/>
</dbReference>
<dbReference type="GO" id="GO:0005829">
    <property type="term" value="C:cytosol"/>
    <property type="evidence" value="ECO:0007669"/>
    <property type="project" value="TreeGrafter"/>
</dbReference>
<gene>
    <name evidence="2" type="ORF">CLW00_1213</name>
</gene>
<evidence type="ECO:0000313" key="3">
    <source>
        <dbReference type="Proteomes" id="UP000238157"/>
    </source>
</evidence>
<dbReference type="NCBIfam" id="TIGR03725">
    <property type="entry name" value="T6A_YeaZ"/>
    <property type="match status" value="1"/>
</dbReference>
<evidence type="ECO:0000313" key="2">
    <source>
        <dbReference type="EMBL" id="PRY84374.1"/>
    </source>
</evidence>
<sequence length="229" mass="25082">MSLILSIETATNVCSIALHDKGELLGLAESCEPNSHGKLIMGMVDKVLNDTRCKRGDLKAIGVSKGPGSYTGLRIGISTAKGLSFGLGLPLIGVDTLEGLAKQAATACKVNDLIVPMIDARRMEVYTATYDKDLNIVRPLSPLVVEENVFESYLEKGKVIFLGDGVKKLREILKHSNSVFLDSQNSARTIGELAFKKFEKGEFEDLAYFEPNYLKDFQVIKSKKNPLLQ</sequence>
<accession>A0A2T0WCW7</accession>